<feature type="domain" description="G" evidence="2">
    <location>
        <begin position="73"/>
        <end position="191"/>
    </location>
</feature>
<sequence>MNKMIQSLHDVVKQLEESAKEINKMEDLNKVFDELADSLNSEEEIQPNKEKNNNPSLKDILKEINSTLNYIPKIGIVGEAGIGKSSLCNALFGQMIFETSAGAKGCTTTAQSKIITTASGKFQITDMPGIGENPEKHEEYMDLYHAQIPNLDIVIWAIRADSRAHDQSIKAYKQVFAPFTETCPVVFVLTKADAVASQRDFNLEKMQPNDYILEILDEKKAQAALDFNVSIENIVPVAVDIDKSNDNKISSYNLKALVSRIIALLPKNKKKAFVREVDETNVSEEAKKEAEKGIWDHIREFAQEKWEVIEPYMPTIIQVGTKLFKAIFK</sequence>
<keyword evidence="4" id="KW-1185">Reference proteome</keyword>
<evidence type="ECO:0000256" key="1">
    <source>
        <dbReference type="SAM" id="Coils"/>
    </source>
</evidence>
<evidence type="ECO:0000313" key="4">
    <source>
        <dbReference type="Proteomes" id="UP001589758"/>
    </source>
</evidence>
<feature type="coiled-coil region" evidence="1">
    <location>
        <begin position="5"/>
        <end position="45"/>
    </location>
</feature>
<gene>
    <name evidence="3" type="ORF">ACFFIT_05370</name>
</gene>
<protein>
    <submittedName>
        <fullName evidence="3">GTPase family protein</fullName>
    </submittedName>
</protein>
<dbReference type="Pfam" id="PF01926">
    <property type="entry name" value="MMR_HSR1"/>
    <property type="match status" value="1"/>
</dbReference>
<proteinExistence type="predicted"/>
<dbReference type="RefSeq" id="WP_385876625.1">
    <property type="nucleotide sequence ID" value="NZ_JBHLXE010000052.1"/>
</dbReference>
<dbReference type="PANTHER" id="PTHR42714:SF2">
    <property type="entry name" value="TRNA MODIFICATION GTPASE GTPBP3, MITOCHONDRIAL"/>
    <property type="match status" value="1"/>
</dbReference>
<dbReference type="InterPro" id="IPR027417">
    <property type="entry name" value="P-loop_NTPase"/>
</dbReference>
<name>A0ABV6C975_9GAMM</name>
<dbReference type="Proteomes" id="UP001589758">
    <property type="component" value="Unassembled WGS sequence"/>
</dbReference>
<dbReference type="Gene3D" id="3.40.50.300">
    <property type="entry name" value="P-loop containing nucleotide triphosphate hydrolases"/>
    <property type="match status" value="1"/>
</dbReference>
<dbReference type="PANTHER" id="PTHR42714">
    <property type="entry name" value="TRNA MODIFICATION GTPASE GTPBP3"/>
    <property type="match status" value="1"/>
</dbReference>
<accession>A0ABV6C975</accession>
<dbReference type="EMBL" id="JBHLXE010000052">
    <property type="protein sequence ID" value="MFC0179523.1"/>
    <property type="molecule type" value="Genomic_DNA"/>
</dbReference>
<dbReference type="InterPro" id="IPR006073">
    <property type="entry name" value="GTP-bd"/>
</dbReference>
<evidence type="ECO:0000259" key="2">
    <source>
        <dbReference type="Pfam" id="PF01926"/>
    </source>
</evidence>
<dbReference type="NCBIfam" id="TIGR00231">
    <property type="entry name" value="small_GTP"/>
    <property type="match status" value="1"/>
</dbReference>
<evidence type="ECO:0000313" key="3">
    <source>
        <dbReference type="EMBL" id="MFC0179523.1"/>
    </source>
</evidence>
<keyword evidence="1" id="KW-0175">Coiled coil</keyword>
<dbReference type="InterPro" id="IPR005225">
    <property type="entry name" value="Small_GTP-bd"/>
</dbReference>
<comment type="caution">
    <text evidence="3">The sequence shown here is derived from an EMBL/GenBank/DDBJ whole genome shotgun (WGS) entry which is preliminary data.</text>
</comment>
<organism evidence="3 4">
    <name type="scientific">Thorsellia kenyensis</name>
    <dbReference type="NCBI Taxonomy" id="1549888"/>
    <lineage>
        <taxon>Bacteria</taxon>
        <taxon>Pseudomonadati</taxon>
        <taxon>Pseudomonadota</taxon>
        <taxon>Gammaproteobacteria</taxon>
        <taxon>Enterobacterales</taxon>
        <taxon>Thorselliaceae</taxon>
        <taxon>Thorsellia</taxon>
    </lineage>
</organism>
<dbReference type="SUPFAM" id="SSF52540">
    <property type="entry name" value="P-loop containing nucleoside triphosphate hydrolases"/>
    <property type="match status" value="1"/>
</dbReference>
<reference evidence="3 4" key="1">
    <citation type="submission" date="2024-09" db="EMBL/GenBank/DDBJ databases">
        <authorList>
            <person name="Sun Q."/>
            <person name="Mori K."/>
        </authorList>
    </citation>
    <scope>NUCLEOTIDE SEQUENCE [LARGE SCALE GENOMIC DNA]</scope>
    <source>
        <strain evidence="3 4">CCM 8545</strain>
    </source>
</reference>